<protein>
    <submittedName>
        <fullName evidence="3">Uncharacterized protein</fullName>
    </submittedName>
</protein>
<gene>
    <name evidence="3" type="ORF">AAF712_011190</name>
</gene>
<feature type="chain" id="PRO_5046460107" evidence="2">
    <location>
        <begin position="17"/>
        <end position="234"/>
    </location>
</feature>
<evidence type="ECO:0000256" key="1">
    <source>
        <dbReference type="SAM" id="MobiDB-lite"/>
    </source>
</evidence>
<name>A0ABR2ZLN2_9AGAR</name>
<keyword evidence="2" id="KW-0732">Signal</keyword>
<accession>A0ABR2ZLN2</accession>
<comment type="caution">
    <text evidence="3">The sequence shown here is derived from an EMBL/GenBank/DDBJ whole genome shotgun (WGS) entry which is preliminary data.</text>
</comment>
<feature type="compositionally biased region" description="Basic and acidic residues" evidence="1">
    <location>
        <begin position="180"/>
        <end position="208"/>
    </location>
</feature>
<organism evidence="3 4">
    <name type="scientific">Marasmius tenuissimus</name>
    <dbReference type="NCBI Taxonomy" id="585030"/>
    <lineage>
        <taxon>Eukaryota</taxon>
        <taxon>Fungi</taxon>
        <taxon>Dikarya</taxon>
        <taxon>Basidiomycota</taxon>
        <taxon>Agaricomycotina</taxon>
        <taxon>Agaricomycetes</taxon>
        <taxon>Agaricomycetidae</taxon>
        <taxon>Agaricales</taxon>
        <taxon>Marasmiineae</taxon>
        <taxon>Marasmiaceae</taxon>
        <taxon>Marasmius</taxon>
    </lineage>
</organism>
<dbReference type="EMBL" id="JBBXMP010000119">
    <property type="protein sequence ID" value="KAL0061906.1"/>
    <property type="molecule type" value="Genomic_DNA"/>
</dbReference>
<feature type="signal peptide" evidence="2">
    <location>
        <begin position="1"/>
        <end position="16"/>
    </location>
</feature>
<dbReference type="Proteomes" id="UP001437256">
    <property type="component" value="Unassembled WGS sequence"/>
</dbReference>
<feature type="region of interest" description="Disordered" evidence="1">
    <location>
        <begin position="177"/>
        <end position="234"/>
    </location>
</feature>
<evidence type="ECO:0000256" key="2">
    <source>
        <dbReference type="SAM" id="SignalP"/>
    </source>
</evidence>
<sequence length="234" mass="25917">MHFLAGLFLFVSAVLAGPISSPLPAQSDLDTTPVGFNDWQGFSQLDGFDDFRGVDNFDGSQNAQVVVIQQQQQVCQTRQIQIVQQRLVILQEMAKRIVTQQICEVEVQTIVLEQFQSGLRVFQQDVQRVTTRQVGFDEEVARKITEVVNADGTLSDKDLGINGEDVGKNTVVVVGDNWDDEKSPEQVKKAKEDAEKAAAEANKEDPKKATPGMGKDGAGKNETESELTRRGWFF</sequence>
<keyword evidence="4" id="KW-1185">Reference proteome</keyword>
<feature type="compositionally biased region" description="Basic and acidic residues" evidence="1">
    <location>
        <begin position="217"/>
        <end position="234"/>
    </location>
</feature>
<evidence type="ECO:0000313" key="3">
    <source>
        <dbReference type="EMBL" id="KAL0061906.1"/>
    </source>
</evidence>
<evidence type="ECO:0000313" key="4">
    <source>
        <dbReference type="Proteomes" id="UP001437256"/>
    </source>
</evidence>
<proteinExistence type="predicted"/>
<reference evidence="3 4" key="1">
    <citation type="submission" date="2024-05" db="EMBL/GenBank/DDBJ databases">
        <title>A draft genome resource for the thread blight pathogen Marasmius tenuissimus strain MS-2.</title>
        <authorList>
            <person name="Yulfo-Soto G.E."/>
            <person name="Baruah I.K."/>
            <person name="Amoako-Attah I."/>
            <person name="Bukari Y."/>
            <person name="Meinhardt L.W."/>
            <person name="Bailey B.A."/>
            <person name="Cohen S.P."/>
        </authorList>
    </citation>
    <scope>NUCLEOTIDE SEQUENCE [LARGE SCALE GENOMIC DNA]</scope>
    <source>
        <strain evidence="3 4">MS-2</strain>
    </source>
</reference>